<feature type="domain" description="MBG" evidence="6">
    <location>
        <begin position="1863"/>
        <end position="1935"/>
    </location>
</feature>
<evidence type="ECO:0000256" key="1">
    <source>
        <dbReference type="ARBA" id="ARBA00022729"/>
    </source>
</evidence>
<evidence type="ECO:0000259" key="4">
    <source>
        <dbReference type="Pfam" id="PF03160"/>
    </source>
</evidence>
<gene>
    <name evidence="8" type="ORF">SAMN04487988_105123</name>
</gene>
<dbReference type="Pfam" id="PF03160">
    <property type="entry name" value="Calx-beta"/>
    <property type="match status" value="1"/>
</dbReference>
<feature type="domain" description="MBG" evidence="6">
    <location>
        <begin position="1942"/>
        <end position="2014"/>
    </location>
</feature>
<evidence type="ECO:0000259" key="5">
    <source>
        <dbReference type="Pfam" id="PF18657"/>
    </source>
</evidence>
<dbReference type="InterPro" id="IPR041286">
    <property type="entry name" value="MBG_2"/>
</dbReference>
<feature type="domain" description="MBG" evidence="6">
    <location>
        <begin position="2258"/>
        <end position="2331"/>
    </location>
</feature>
<keyword evidence="2" id="KW-0677">Repeat</keyword>
<dbReference type="InterPro" id="IPR041248">
    <property type="entry name" value="YDG"/>
</dbReference>
<organism evidence="8 9">
    <name type="scientific">Algoriphagus hitonicola</name>
    <dbReference type="NCBI Taxonomy" id="435880"/>
    <lineage>
        <taxon>Bacteria</taxon>
        <taxon>Pseudomonadati</taxon>
        <taxon>Bacteroidota</taxon>
        <taxon>Cytophagia</taxon>
        <taxon>Cytophagales</taxon>
        <taxon>Cyclobacteriaceae</taxon>
        <taxon>Algoriphagus</taxon>
    </lineage>
</organism>
<dbReference type="SUPFAM" id="SSF141072">
    <property type="entry name" value="CalX-like"/>
    <property type="match status" value="1"/>
</dbReference>
<dbReference type="GO" id="GO:0007154">
    <property type="term" value="P:cell communication"/>
    <property type="evidence" value="ECO:0007669"/>
    <property type="project" value="InterPro"/>
</dbReference>
<feature type="domain" description="MBG" evidence="6">
    <location>
        <begin position="1784"/>
        <end position="1856"/>
    </location>
</feature>
<feature type="domain" description="MBG" evidence="6">
    <location>
        <begin position="2021"/>
        <end position="2093"/>
    </location>
</feature>
<feature type="domain" description="MBG" evidence="6">
    <location>
        <begin position="2100"/>
        <end position="2173"/>
    </location>
</feature>
<dbReference type="RefSeq" id="WP_092790721.1">
    <property type="nucleotide sequence ID" value="NZ_FOPC01000005.1"/>
</dbReference>
<evidence type="ECO:0000259" key="7">
    <source>
        <dbReference type="Pfam" id="PF19078"/>
    </source>
</evidence>
<dbReference type="InterPro" id="IPR003644">
    <property type="entry name" value="Calx_beta"/>
</dbReference>
<feature type="domain" description="MBG" evidence="6">
    <location>
        <begin position="1547"/>
        <end position="1619"/>
    </location>
</feature>
<dbReference type="NCBIfam" id="TIGR04131">
    <property type="entry name" value="Bac_Flav_CTERM"/>
    <property type="match status" value="1"/>
</dbReference>
<dbReference type="Proteomes" id="UP000199642">
    <property type="component" value="Unassembled WGS sequence"/>
</dbReference>
<feature type="domain" description="MBG" evidence="6">
    <location>
        <begin position="1626"/>
        <end position="1698"/>
    </location>
</feature>
<keyword evidence="3" id="KW-0106">Calcium</keyword>
<dbReference type="InterPro" id="IPR038081">
    <property type="entry name" value="CalX-like_sf"/>
</dbReference>
<feature type="domain" description="Bacterial Ig-like" evidence="7">
    <location>
        <begin position="1045"/>
        <end position="1147"/>
    </location>
</feature>
<evidence type="ECO:0000313" key="9">
    <source>
        <dbReference type="Proteomes" id="UP000199642"/>
    </source>
</evidence>
<proteinExistence type="predicted"/>
<dbReference type="Pfam" id="PF19078">
    <property type="entry name" value="Big_12"/>
    <property type="match status" value="2"/>
</dbReference>
<feature type="domain" description="MBG" evidence="6">
    <location>
        <begin position="2179"/>
        <end position="2252"/>
    </location>
</feature>
<name>A0A1I2T5Q2_9BACT</name>
<dbReference type="Pfam" id="PF13585">
    <property type="entry name" value="CHU_C"/>
    <property type="match status" value="1"/>
</dbReference>
<feature type="domain" description="YDG" evidence="5">
    <location>
        <begin position="358"/>
        <end position="440"/>
    </location>
</feature>
<dbReference type="InterPro" id="IPR026341">
    <property type="entry name" value="T9SS_type_B"/>
</dbReference>
<feature type="domain" description="MBG" evidence="6">
    <location>
        <begin position="2337"/>
        <end position="2408"/>
    </location>
</feature>
<evidence type="ECO:0000256" key="3">
    <source>
        <dbReference type="ARBA" id="ARBA00022837"/>
    </source>
</evidence>
<accession>A0A1I2T5Q2</accession>
<dbReference type="Pfam" id="PF18657">
    <property type="entry name" value="YDG"/>
    <property type="match status" value="1"/>
</dbReference>
<dbReference type="GO" id="GO:0016020">
    <property type="term" value="C:membrane"/>
    <property type="evidence" value="ECO:0007669"/>
    <property type="project" value="InterPro"/>
</dbReference>
<dbReference type="Pfam" id="PF18676">
    <property type="entry name" value="MBG_2"/>
    <property type="match status" value="12"/>
</dbReference>
<evidence type="ECO:0000256" key="2">
    <source>
        <dbReference type="ARBA" id="ARBA00022737"/>
    </source>
</evidence>
<dbReference type="Gene3D" id="3.30.160.710">
    <property type="match status" value="7"/>
</dbReference>
<feature type="domain" description="Bacterial Ig-like" evidence="7">
    <location>
        <begin position="1148"/>
        <end position="1248"/>
    </location>
</feature>
<keyword evidence="1" id="KW-0732">Signal</keyword>
<keyword evidence="9" id="KW-1185">Reference proteome</keyword>
<dbReference type="Gene3D" id="2.60.40.2030">
    <property type="match status" value="1"/>
</dbReference>
<dbReference type="InterPro" id="IPR044048">
    <property type="entry name" value="Big_12"/>
</dbReference>
<feature type="domain" description="MBG" evidence="6">
    <location>
        <begin position="1705"/>
        <end position="1777"/>
    </location>
</feature>
<reference evidence="9" key="1">
    <citation type="submission" date="2016-10" db="EMBL/GenBank/DDBJ databases">
        <authorList>
            <person name="Varghese N."/>
            <person name="Submissions S."/>
        </authorList>
    </citation>
    <scope>NUCLEOTIDE SEQUENCE [LARGE SCALE GENOMIC DNA]</scope>
    <source>
        <strain evidence="9">DSM 19315</strain>
    </source>
</reference>
<dbReference type="OrthoDB" id="1097758at2"/>
<dbReference type="STRING" id="435880.SAMN04487988_105123"/>
<feature type="domain" description="Calx-beta" evidence="4">
    <location>
        <begin position="1392"/>
        <end position="1462"/>
    </location>
</feature>
<evidence type="ECO:0000313" key="8">
    <source>
        <dbReference type="EMBL" id="SFG57581.1"/>
    </source>
</evidence>
<sequence>MKNLYKSLGVFLTIFILGVSPLHAQCILFPGNLVFTGVNLDDDGPDGSNQNDRFSFVLLQDVSEGLEIHFTDLGWTTANSFQASDRALTDGVIKWTVPTGGVESGTQITIDAKYNLAASLGTVTGVTATGNDSGIFMDLGLSGDQLFAFTGSTATPSLIAGVNLNQSWTSLQPDKLTSSESSLPGAINVANAQNLSLVSGFQNGFSNAVISGSSFSGLFSDIVSTFNVSSNWSFDETYLPDAVPSEFSLPKSLTFTVTPFNFLNDPKGTATITYGDNTQFEVTKVDTRNITSYQWQLSTNEGVDYSDLSNAGIYSGTTTSTLVITKPPVSNTNYRYRAIAIDACGNEAISNQATLSVNPKSLTVNLIGTIEKERDGNTQAAVANENLELTGLLSGDDVAVVNPGAGTYASALPGTNILVTVTGLSISGADVENYSLVSTSTSANIGTIVDTTPPAGYSVAIDQDPINELNDTDISFTLSGAELDASYTYTFISTGGGTAVSSTGSITSATQQITGIDLSGLGNGTVTISVTLSDPSDNEGEAVTDTSVKATNFPPVAIPPTAPTVQEDDVNVTLSDDFAVADSNGDNQTLTLTITGGTLTLGTANITFGGDGNGSASFTAAGTLADINSALAGATFTPTADLNGSDAGTISFISNDGKANSNTASVSFDITAVNDAPVNTVPGSQNVDQNSTLLFNAANSNQISISDIDLGANDIDVSLTATNGRISLSATTELIFTEGTGTNDGTLRFSGSLVNVNNALDGLTFNPTAGYNGPASLEIISNDQGSTGSGGAQTDTDLISITVNSINPVVTSVNSNYSDGAYKIGDDLTISVNFSEIVTVTNGTPQLTLETGTTDRVASYLTGSNTKTLEFIYTVQEGDFTSDLDYFSNTALASNGSEIKGPTSLDATLTLPEPGATNSLSANKDIIIDGVIPTVTSVSVPSDDIYVAGETLDFTVNFSEAVVVTGTPQISLTIGSETQQASYVSGSGTSALVFSYAIAMGDLDSDGITLAGSISLNEGTLRDAAGNDANLTLNGVGDTDQVLVDALAPTVISLVIDDTSLTSGESSLVTITFSEAIAGLTLADFTVANGSLSGLSSSDGGVTWTATFTPSDGIEDETNIITLANSGFADLAGNTGTGTTDSNNYSIDTQRPAATIVVADTQLTIGETSPVTITFTEAISGLAIGDFTVQNGSISGLSTSDGGITWTATLTPSTGVEDATNVITLDNTGYVDQGGNVGTGVSNSNNYYIDTQKPSGYSVSIIPDRINGVNQNNFSFNLIDGEIGSDYSYLINSSGGGTLVTGNGTVSSANQLIDGINVSGLADGQLTLTLTLTDPAGNEGESVTDTVEKLLPAKLTIRSVQNGDEVGVDGQFEIVTDNTFAANTGLTLEIGGTATPGVDFEPIGLALVFPGNTNSIWVPVEVIDDIDVEGDETVSIQLISTDNSLVTIGNPSEATLTIADNDVPRQLTITPDFNQQKVYGDDDPTTFSYTASGFDSGDDKTIIQGSLTRESGEDAGTYSFTLGNLNAGPNYELVLNPEVFTITPAPLTITVDAGQSKVYGDVDPTFTYSASGFENGDDESILSGTLTRATGENIGNYAITLNNLSSGDNYTIDYKGADFEITPATLTITADAGQNKVYGNADPTFTYTASGFENGDNESILTGTLARAAGENVGTYALNLGTIAAGGNYTIDYTGADFEITPASLIITADAGQYKVYGEADPSLTYTASGFENGDDESILSGTLIRAAGENIGIYAITQGSLNAGDNYTIDYTGADFEITAKTLMVTTDAGQNKVYGDSDPTFTFKVTGFEGGDDESILTGALVRETGENVGNYPINLGSLDAGSNYMIIFTGADFEITPATLTITADEGQNKVYGEADPSLTYTASGFENGDDESILTGTLARTAGENVGTYAINLGTVGAGGNYTIDYKGSDFEITPANLTITADAGQNKVYGDADPIFTYSVSGFENGDDESILSGILGRVAGENVGTYAINQGSLSAGGNYSITYNGADFEITPATLTITVDASQSKIYGDADPIFTYTASGFERGDDESILTGALARETGENVGNYPISLGSLSAGDNYSIDFTGADFAITEATLTITVDANQSKVYGEADPTLIYTATGFAYGDDESILTGTLARASGENVGDYPINLGTVSAGDNYTINFVEADFTIAKKGLTITADDKQKTYGEANPTVTFTYDGLVNGDTEVETEPSITTTATAGSNVGTYPITLSGGVDQNYAITLVNGTLTIGRKDLTITADDKQKTYGEANPTLTFTYDGLVNGDMEVETEPNIATTAIANSNVGTYPITLTGGEDQNYAITLVEGTLTILPAELEIMVEDMQKIFGREDPVFIYTISGLKAGDGETVVTGELVREIGEEVGFYEIQQGSLDAGANYTIVYTAAELEIIPAVLLMINNPEIIQTQWSVMPELPETLTILTADGQEVEIRVIWDDSTLDLFSRGIYTLFGALQLPEGILNESDEKAVLQVEVLAKPAPTDITLNNDSFDPSPTVFFQEVGAFTVVDPIDDIHIIELVPGAEDNEYFEIIDGILFWSSADEAAGRTEFTVLVRVTDRDGNVLEKAFLVTRTRINLENLEVYNTFTPNGDGVNDTWGLPQLRYYQGVRLQVFDLSGERIFYSEDADVRWDGTYQGNEMPTGAYSWVIEVIETGEKRMGVLNLIRE</sequence>
<dbReference type="EMBL" id="FOPC01000005">
    <property type="protein sequence ID" value="SFG57581.1"/>
    <property type="molecule type" value="Genomic_DNA"/>
</dbReference>
<evidence type="ECO:0000259" key="6">
    <source>
        <dbReference type="Pfam" id="PF18676"/>
    </source>
</evidence>
<protein>
    <submittedName>
        <fullName evidence="8">Gliding motility-associated C-terminal domain-containing protein</fullName>
    </submittedName>
</protein>
<feature type="domain" description="MBG" evidence="6">
    <location>
        <begin position="1467"/>
        <end position="1541"/>
    </location>
</feature>